<reference evidence="4" key="3">
    <citation type="submission" date="2025-09" db="UniProtKB">
        <authorList>
            <consortium name="Ensembl"/>
        </authorList>
    </citation>
    <scope>IDENTIFICATION</scope>
</reference>
<feature type="region of interest" description="Disordered" evidence="2">
    <location>
        <begin position="336"/>
        <end position="395"/>
    </location>
</feature>
<dbReference type="InterPro" id="IPR022136">
    <property type="entry name" value="DUF3668"/>
</dbReference>
<accession>A0A8C5H549</accession>
<dbReference type="PROSITE" id="PS50004">
    <property type="entry name" value="C2"/>
    <property type="match status" value="2"/>
</dbReference>
<dbReference type="SUPFAM" id="SSF49562">
    <property type="entry name" value="C2 domain (Calcium/lipid-binding domain, CaLB)"/>
    <property type="match status" value="2"/>
</dbReference>
<dbReference type="AlphaFoldDB" id="A0A8C5H549"/>
<feature type="coiled-coil region" evidence="1">
    <location>
        <begin position="669"/>
        <end position="717"/>
    </location>
</feature>
<dbReference type="Pfam" id="PF00168">
    <property type="entry name" value="C2"/>
    <property type="match status" value="2"/>
</dbReference>
<dbReference type="Proteomes" id="UP000694680">
    <property type="component" value="Chromosome 17"/>
</dbReference>
<dbReference type="InterPro" id="IPR000008">
    <property type="entry name" value="C2_dom"/>
</dbReference>
<proteinExistence type="predicted"/>
<dbReference type="GO" id="GO:1903724">
    <property type="term" value="P:positive regulation of centriole elongation"/>
    <property type="evidence" value="ECO:0007669"/>
    <property type="project" value="TreeGrafter"/>
</dbReference>
<feature type="domain" description="C2" evidence="3">
    <location>
        <begin position="421"/>
        <end position="555"/>
    </location>
</feature>
<evidence type="ECO:0000256" key="2">
    <source>
        <dbReference type="SAM" id="MobiDB-lite"/>
    </source>
</evidence>
<sequence>MASKTDQLLVVVSILQGRHFPKSPSLQLVVQASFNGELLDTDPAEHREQPLFNNELAWELDRKTLHQHRLQRTPIKLHCFAVDSVSKKRESVGYTVLDLRSVQEAKQEPRWYPLLNSKYNKQKPALLLSLVLENDTKPRKPSPDPFKATKAPPRQGSSSVTDLEAVLIPQKGFYRVGPADRCTDMFILSVTLAFPSKLEQLIPTSMKLSSVGSEFFFYYSLLGSDVTSEPFHSLLSPDFEPDRAYVRIHSNKHILRLFLSQQPCLQVHLCCGIHCLGSADVPFLALSAASVDLEKEAAILEGAFPLHSPKVKAQPQNPLPVELQTTVGVAVTLRREQSATKEDERGPLQSPSAPQSDQRPQSSSPDLKHPNSSTHPTGPPFCPPSSHTESEAESLLEELHHDKKQTQLEDLEVSAQRHSQPDAATSISVSAPKVAVPSSSHHFCFSLDLCSLRNLSLSHPIAASLRYSYPFFGSAAPIMTSPPVELQRNMEVSFSKSYCAFEFATLPHQLQDTFNRVPLVVEVWHRDSMSRDQLIGRASIQMSLLLSSERCSFLRSTGQQCWRQTVQDQIAVVGTHPNEKVAELRYMASLEDLGLVNIREVTVSDSSQCVSVEPPKTPLVPQSSRDTVEYQTALELGLWKKEQEELFDDQLRKKEHRHMQALAEEWRRRDKEREAVVQKKVEYNRLEEQLQKTLADLERREKQLVEAELETRRLQREIRAEHGLAQRELQERSRRQLQECDHRVALEKDKVHLMEEERARLLQQVELERKLESTTKSKLHYKQQWGRALKELAHFKQREQENAMILLKKQQAELAAMRLRYIATEEKEAVQQDRKELDSIRNDLNG</sequence>
<dbReference type="Ensembl" id="ENSGWIT00000042819.1">
    <property type="protein sequence ID" value="ENSGWIP00000039380.1"/>
    <property type="gene ID" value="ENSGWIG00000019997.1"/>
</dbReference>
<reference evidence="4" key="2">
    <citation type="submission" date="2025-08" db="UniProtKB">
        <authorList>
            <consortium name="Ensembl"/>
        </authorList>
    </citation>
    <scope>IDENTIFICATION</scope>
</reference>
<feature type="domain" description="C2" evidence="3">
    <location>
        <begin position="1"/>
        <end position="112"/>
    </location>
</feature>
<feature type="compositionally biased region" description="Low complexity" evidence="2">
    <location>
        <begin position="349"/>
        <end position="365"/>
    </location>
</feature>
<keyword evidence="5" id="KW-1185">Reference proteome</keyword>
<evidence type="ECO:0000313" key="4">
    <source>
        <dbReference type="Ensembl" id="ENSGWIP00000039380.1"/>
    </source>
</evidence>
<dbReference type="InterPro" id="IPR039893">
    <property type="entry name" value="CEP120-like"/>
</dbReference>
<gene>
    <name evidence="4" type="primary">LOC114478816</name>
</gene>
<dbReference type="Gene3D" id="2.60.40.150">
    <property type="entry name" value="C2 domain"/>
    <property type="match status" value="1"/>
</dbReference>
<dbReference type="Pfam" id="PF12416">
    <property type="entry name" value="DUF3668"/>
    <property type="match status" value="1"/>
</dbReference>
<dbReference type="PANTHER" id="PTHR21574">
    <property type="entry name" value="CENTROSOMAL PROTEIN OF 120 KDA"/>
    <property type="match status" value="1"/>
</dbReference>
<evidence type="ECO:0000256" key="1">
    <source>
        <dbReference type="SAM" id="Coils"/>
    </source>
</evidence>
<dbReference type="InterPro" id="IPR035892">
    <property type="entry name" value="C2_domain_sf"/>
</dbReference>
<evidence type="ECO:0000313" key="5">
    <source>
        <dbReference type="Proteomes" id="UP000694680"/>
    </source>
</evidence>
<dbReference type="PANTHER" id="PTHR21574:SF0">
    <property type="entry name" value="CENTROSOMAL PROTEIN OF 120 KDA"/>
    <property type="match status" value="1"/>
</dbReference>
<feature type="region of interest" description="Disordered" evidence="2">
    <location>
        <begin position="135"/>
        <end position="158"/>
    </location>
</feature>
<feature type="coiled-coil region" evidence="1">
    <location>
        <begin position="807"/>
        <end position="843"/>
    </location>
</feature>
<dbReference type="GO" id="GO:0005813">
    <property type="term" value="C:centrosome"/>
    <property type="evidence" value="ECO:0007669"/>
    <property type="project" value="TreeGrafter"/>
</dbReference>
<dbReference type="CDD" id="cd00030">
    <property type="entry name" value="C2"/>
    <property type="match status" value="1"/>
</dbReference>
<feature type="compositionally biased region" description="Basic and acidic residues" evidence="2">
    <location>
        <begin position="336"/>
        <end position="346"/>
    </location>
</feature>
<dbReference type="GO" id="GO:0022027">
    <property type="term" value="P:interkinetic nuclear migration"/>
    <property type="evidence" value="ECO:0007669"/>
    <property type="project" value="TreeGrafter"/>
</dbReference>
<keyword evidence="1" id="KW-0175">Coiled coil</keyword>
<name>A0A8C5H549_GOUWI</name>
<reference evidence="4" key="1">
    <citation type="submission" date="2020-06" db="EMBL/GenBank/DDBJ databases">
        <authorList>
            <consortium name="Wellcome Sanger Institute Data Sharing"/>
        </authorList>
    </citation>
    <scope>NUCLEOTIDE SEQUENCE [LARGE SCALE GENOMIC DNA]</scope>
</reference>
<evidence type="ECO:0000259" key="3">
    <source>
        <dbReference type="PROSITE" id="PS50004"/>
    </source>
</evidence>
<protein>
    <submittedName>
        <fullName evidence="4">Centrosomal protein of 120 kDa-like</fullName>
    </submittedName>
</protein>
<organism evidence="4 5">
    <name type="scientific">Gouania willdenowi</name>
    <name type="common">Blunt-snouted clingfish</name>
    <name type="synonym">Lepadogaster willdenowi</name>
    <dbReference type="NCBI Taxonomy" id="441366"/>
    <lineage>
        <taxon>Eukaryota</taxon>
        <taxon>Metazoa</taxon>
        <taxon>Chordata</taxon>
        <taxon>Craniata</taxon>
        <taxon>Vertebrata</taxon>
        <taxon>Euteleostomi</taxon>
        <taxon>Actinopterygii</taxon>
        <taxon>Neopterygii</taxon>
        <taxon>Teleostei</taxon>
        <taxon>Neoteleostei</taxon>
        <taxon>Acanthomorphata</taxon>
        <taxon>Ovalentaria</taxon>
        <taxon>Blenniimorphae</taxon>
        <taxon>Blenniiformes</taxon>
        <taxon>Gobiesocoidei</taxon>
        <taxon>Gobiesocidae</taxon>
        <taxon>Gobiesocinae</taxon>
        <taxon>Gouania</taxon>
    </lineage>
</organism>